<name>A0ABW2A3Y5_9GAMM</name>
<gene>
    <name evidence="1" type="ORF">ACFQDL_19915</name>
</gene>
<dbReference type="InterPro" id="IPR004165">
    <property type="entry name" value="CoA_trans_fam_I"/>
</dbReference>
<reference evidence="2" key="1">
    <citation type="journal article" date="2019" name="Int. J. Syst. Evol. Microbiol.">
        <title>The Global Catalogue of Microorganisms (GCM) 10K type strain sequencing project: providing services to taxonomists for standard genome sequencing and annotation.</title>
        <authorList>
            <consortium name="The Broad Institute Genomics Platform"/>
            <consortium name="The Broad Institute Genome Sequencing Center for Infectious Disease"/>
            <person name="Wu L."/>
            <person name="Ma J."/>
        </authorList>
    </citation>
    <scope>NUCLEOTIDE SEQUENCE [LARGE SCALE GENOMIC DNA]</scope>
    <source>
        <strain evidence="2">NBRC 111756</strain>
    </source>
</reference>
<dbReference type="SUPFAM" id="SSF100950">
    <property type="entry name" value="NagB/RpiA/CoA transferase-like"/>
    <property type="match status" value="1"/>
</dbReference>
<dbReference type="PANTHER" id="PTHR43293">
    <property type="entry name" value="ACETATE COA-TRANSFERASE YDIF"/>
    <property type="match status" value="1"/>
</dbReference>
<comment type="caution">
    <text evidence="1">The sequence shown here is derived from an EMBL/GenBank/DDBJ whole genome shotgun (WGS) entry which is preliminary data.</text>
</comment>
<dbReference type="Proteomes" id="UP001596422">
    <property type="component" value="Unassembled WGS sequence"/>
</dbReference>
<dbReference type="Gene3D" id="3.40.1080.10">
    <property type="entry name" value="Glutaconate Coenzyme A-transferase"/>
    <property type="match status" value="1"/>
</dbReference>
<protein>
    <submittedName>
        <fullName evidence="1">CoA-transferase subunit beta</fullName>
    </submittedName>
</protein>
<accession>A0ABW2A3Y5</accession>
<dbReference type="EMBL" id="JBHSWE010000001">
    <property type="protein sequence ID" value="MFC6672078.1"/>
    <property type="molecule type" value="Genomic_DNA"/>
</dbReference>
<evidence type="ECO:0000313" key="1">
    <source>
        <dbReference type="EMBL" id="MFC6672078.1"/>
    </source>
</evidence>
<dbReference type="PANTHER" id="PTHR43293:SF3">
    <property type="entry name" value="CHOLESTEROL RING-CLEAVING HYDROLASE IPDB SUBUNIT"/>
    <property type="match status" value="1"/>
</dbReference>
<sequence>MSNEYSLAELMICAASEAWRDGGEVLATGIGLLPRLAASLSMQTSNPDLMMTDSEAWIVSEPVPVGPRGDYEPKRETWMGFSRIFDNVWGGKRHALVGPTQIDRFGQANISCIGDQARPKVQMLGVRGFPGNSINHANSFFVPSHNRRVFVDGEVDMVASIGYNPARLPKGYSFDDIDIRLIVTDLCVLDFQGPNRAIRVRSLHPGVTLEEVQANTGFELHADDSLHETPAPTAEQLVLIAQLDPHSLRARQLKDNPPGVRRSLAIDGGAA</sequence>
<dbReference type="InterPro" id="IPR037171">
    <property type="entry name" value="NagB/RpiA_transferase-like"/>
</dbReference>
<keyword evidence="2" id="KW-1185">Reference proteome</keyword>
<evidence type="ECO:0000313" key="2">
    <source>
        <dbReference type="Proteomes" id="UP001596422"/>
    </source>
</evidence>
<dbReference type="SMART" id="SM00882">
    <property type="entry name" value="CoA_trans"/>
    <property type="match status" value="1"/>
</dbReference>
<organism evidence="1 2">
    <name type="scientific">Marinobacterium aestuariivivens</name>
    <dbReference type="NCBI Taxonomy" id="1698799"/>
    <lineage>
        <taxon>Bacteria</taxon>
        <taxon>Pseudomonadati</taxon>
        <taxon>Pseudomonadota</taxon>
        <taxon>Gammaproteobacteria</taxon>
        <taxon>Oceanospirillales</taxon>
        <taxon>Oceanospirillaceae</taxon>
        <taxon>Marinobacterium</taxon>
    </lineage>
</organism>
<proteinExistence type="predicted"/>
<dbReference type="RefSeq" id="WP_379910545.1">
    <property type="nucleotide sequence ID" value="NZ_JBHSWE010000001.1"/>
</dbReference>